<feature type="compositionally biased region" description="Polar residues" evidence="4">
    <location>
        <begin position="348"/>
        <end position="377"/>
    </location>
</feature>
<feature type="compositionally biased region" description="Low complexity" evidence="4">
    <location>
        <begin position="330"/>
        <end position="347"/>
    </location>
</feature>
<dbReference type="SMART" id="SM00360">
    <property type="entry name" value="RRM"/>
    <property type="match status" value="1"/>
</dbReference>
<accession>A0A9P8TEH8</accession>
<dbReference type="PROSITE" id="PS50102">
    <property type="entry name" value="RRM"/>
    <property type="match status" value="1"/>
</dbReference>
<dbReference type="InterPro" id="IPR012677">
    <property type="entry name" value="Nucleotide-bd_a/b_plait_sf"/>
</dbReference>
<name>A0A9P8TEH8_9ASCO</name>
<dbReference type="Gene3D" id="1.10.20.70">
    <property type="entry name" value="Transcription termination and cleavage factor, C-terminal domain"/>
    <property type="match status" value="1"/>
</dbReference>
<dbReference type="InterPro" id="IPR038192">
    <property type="entry name" value="CSTF_C_sf"/>
</dbReference>
<dbReference type="AlphaFoldDB" id="A0A9P8TEH8"/>
<dbReference type="Pfam" id="PF00076">
    <property type="entry name" value="RRM_1"/>
    <property type="match status" value="1"/>
</dbReference>
<keyword evidence="3" id="KW-0694">RNA-binding</keyword>
<dbReference type="PANTHER" id="PTHR45735">
    <property type="entry name" value="CLEAVAGE STIMULATION FACTOR SUBUNIT 2"/>
    <property type="match status" value="1"/>
</dbReference>
<dbReference type="Pfam" id="PF14327">
    <property type="entry name" value="CSTF2_hinge"/>
    <property type="match status" value="1"/>
</dbReference>
<evidence type="ECO:0000256" key="3">
    <source>
        <dbReference type="PROSITE-ProRule" id="PRU00176"/>
    </source>
</evidence>
<dbReference type="InterPro" id="IPR025742">
    <property type="entry name" value="CSTF2_hinge"/>
</dbReference>
<dbReference type="InterPro" id="IPR026896">
    <property type="entry name" value="CSTF_C"/>
</dbReference>
<comment type="caution">
    <text evidence="6">The sequence shown here is derived from an EMBL/GenBank/DDBJ whole genome shotgun (WGS) entry which is preliminary data.</text>
</comment>
<dbReference type="GO" id="GO:0031124">
    <property type="term" value="P:mRNA 3'-end processing"/>
    <property type="evidence" value="ECO:0007669"/>
    <property type="project" value="InterPro"/>
</dbReference>
<evidence type="ECO:0000259" key="5">
    <source>
        <dbReference type="PROSITE" id="PS50102"/>
    </source>
</evidence>
<reference evidence="6" key="2">
    <citation type="submission" date="2021-01" db="EMBL/GenBank/DDBJ databases">
        <authorList>
            <person name="Schikora-Tamarit M.A."/>
        </authorList>
    </citation>
    <scope>NUCLEOTIDE SEQUENCE</scope>
    <source>
        <strain evidence="6">NCAIM Y.01608</strain>
    </source>
</reference>
<dbReference type="CDD" id="cd00590">
    <property type="entry name" value="RRM_SF"/>
    <property type="match status" value="1"/>
</dbReference>
<dbReference type="EMBL" id="JAEUBD010000146">
    <property type="protein sequence ID" value="KAH3676608.1"/>
    <property type="molecule type" value="Genomic_DNA"/>
</dbReference>
<dbReference type="GO" id="GO:0005847">
    <property type="term" value="C:mRNA cleavage and polyadenylation specificity factor complex"/>
    <property type="evidence" value="ECO:0007669"/>
    <property type="project" value="TreeGrafter"/>
</dbReference>
<evidence type="ECO:0000256" key="2">
    <source>
        <dbReference type="ARBA" id="ARBA00023242"/>
    </source>
</evidence>
<dbReference type="Gene3D" id="3.30.70.330">
    <property type="match status" value="1"/>
</dbReference>
<feature type="compositionally biased region" description="Low complexity" evidence="4">
    <location>
        <begin position="142"/>
        <end position="161"/>
    </location>
</feature>
<dbReference type="Pfam" id="PF14304">
    <property type="entry name" value="CSTF_C"/>
    <property type="match status" value="1"/>
</dbReference>
<gene>
    <name evidence="6" type="ORF">OGATHE_001097</name>
</gene>
<dbReference type="Gene3D" id="1.25.40.630">
    <property type="match status" value="1"/>
</dbReference>
<dbReference type="GO" id="GO:0003729">
    <property type="term" value="F:mRNA binding"/>
    <property type="evidence" value="ECO:0007669"/>
    <property type="project" value="TreeGrafter"/>
</dbReference>
<proteinExistence type="predicted"/>
<feature type="region of interest" description="Disordered" evidence="4">
    <location>
        <begin position="325"/>
        <end position="381"/>
    </location>
</feature>
<feature type="compositionally biased region" description="Polar residues" evidence="4">
    <location>
        <begin position="129"/>
        <end position="141"/>
    </location>
</feature>
<dbReference type="SUPFAM" id="SSF54928">
    <property type="entry name" value="RNA-binding domain, RBD"/>
    <property type="match status" value="1"/>
</dbReference>
<evidence type="ECO:0000313" key="6">
    <source>
        <dbReference type="EMBL" id="KAH3676608.1"/>
    </source>
</evidence>
<keyword evidence="2" id="KW-0539">Nucleus</keyword>
<evidence type="ECO:0000256" key="1">
    <source>
        <dbReference type="ARBA" id="ARBA00004123"/>
    </source>
</evidence>
<dbReference type="InterPro" id="IPR035979">
    <property type="entry name" value="RBD_domain_sf"/>
</dbReference>
<evidence type="ECO:0000256" key="4">
    <source>
        <dbReference type="SAM" id="MobiDB-lite"/>
    </source>
</evidence>
<protein>
    <recommendedName>
        <fullName evidence="5">RRM domain-containing protein</fullName>
    </recommendedName>
</protein>
<dbReference type="InterPro" id="IPR000504">
    <property type="entry name" value="RRM_dom"/>
</dbReference>
<keyword evidence="7" id="KW-1185">Reference proteome</keyword>
<comment type="subcellular location">
    <subcellularLocation>
        <location evidence="1">Nucleus</location>
    </subcellularLocation>
</comment>
<organism evidence="6 7">
    <name type="scientific">Ogataea polymorpha</name>
    <dbReference type="NCBI Taxonomy" id="460523"/>
    <lineage>
        <taxon>Eukaryota</taxon>
        <taxon>Fungi</taxon>
        <taxon>Dikarya</taxon>
        <taxon>Ascomycota</taxon>
        <taxon>Saccharomycotina</taxon>
        <taxon>Pichiomycetes</taxon>
        <taxon>Pichiales</taxon>
        <taxon>Pichiaceae</taxon>
        <taxon>Ogataea</taxon>
    </lineage>
</organism>
<feature type="domain" description="RRM" evidence="5">
    <location>
        <begin position="15"/>
        <end position="93"/>
    </location>
</feature>
<sequence length="434" mass="46620">MSTKPQPQAANNSSCVLYLGAIPYNWDVEIIKSVVCGSGPVVDVRCMMDNASKNKGFCFVEYATPDAAARALQILSKIKIEGRKKLRIELSKEGLRNPVPGQKPELQLNRNFLPSNVILPQEMLTANPNLPPQYNTYQQAVPSSAASSNSSGSTPSGTANNPFGSRFAGQNSDMLATISSNPQLQQMVSQMISNGMDMTQIGNVVQQFNRQQSTTGSQANGSSQFIPTNLSMASQFLPLPQQSQQPIYAKDKVSETLATIPPGILIELLAKLKLIVSGPSPNYAEAAQILHSNPKLAVAAAQSLLLMGVVDLDVINQSMSAQPQATSAEPAVAPTAGSSAAPPTYSPFNPTSHQSTPSPASTQQAPAITPSPVNLDNVNPDWKDLPRETINKLMHINEQEANLIVQVLKLTPQQIDILPDNERVMANQIRAQYL</sequence>
<feature type="region of interest" description="Disordered" evidence="4">
    <location>
        <begin position="129"/>
        <end position="168"/>
    </location>
</feature>
<dbReference type="PANTHER" id="PTHR45735:SF2">
    <property type="entry name" value="CLEAVAGE STIMULATION FACTOR SUBUNIT 2"/>
    <property type="match status" value="1"/>
</dbReference>
<evidence type="ECO:0000313" key="7">
    <source>
        <dbReference type="Proteomes" id="UP000788993"/>
    </source>
</evidence>
<dbReference type="Proteomes" id="UP000788993">
    <property type="component" value="Unassembled WGS sequence"/>
</dbReference>
<reference evidence="6" key="1">
    <citation type="journal article" date="2021" name="Open Biol.">
        <title>Shared evolutionary footprints suggest mitochondrial oxidative damage underlies multiple complex I losses in fungi.</title>
        <authorList>
            <person name="Schikora-Tamarit M.A."/>
            <person name="Marcet-Houben M."/>
            <person name="Nosek J."/>
            <person name="Gabaldon T."/>
        </authorList>
    </citation>
    <scope>NUCLEOTIDE SEQUENCE</scope>
    <source>
        <strain evidence="6">NCAIM Y.01608</strain>
    </source>
</reference>